<gene>
    <name evidence="1" type="ORF">HCU73_08630</name>
</gene>
<dbReference type="InterPro" id="IPR012349">
    <property type="entry name" value="Split_barrel_FMN-bd"/>
</dbReference>
<dbReference type="InterPro" id="IPR024747">
    <property type="entry name" value="Pyridox_Oxase-rel"/>
</dbReference>
<dbReference type="AlphaFoldDB" id="A0A7X6JWN9"/>
<dbReference type="PANTHER" id="PTHR34071:SF2">
    <property type="entry name" value="FLAVIN-NUCLEOTIDE-BINDING PROTEIN"/>
    <property type="match status" value="1"/>
</dbReference>
<name>A0A7X6JWN9_9RHOB</name>
<evidence type="ECO:0000313" key="1">
    <source>
        <dbReference type="EMBL" id="NKX44652.1"/>
    </source>
</evidence>
<dbReference type="SUPFAM" id="SSF50475">
    <property type="entry name" value="FMN-binding split barrel"/>
    <property type="match status" value="1"/>
</dbReference>
<organism evidence="1 2">
    <name type="scientific">Roseicyclus persicicus</name>
    <dbReference type="NCBI Taxonomy" id="2650661"/>
    <lineage>
        <taxon>Bacteria</taxon>
        <taxon>Pseudomonadati</taxon>
        <taxon>Pseudomonadota</taxon>
        <taxon>Alphaproteobacteria</taxon>
        <taxon>Rhodobacterales</taxon>
        <taxon>Roseobacteraceae</taxon>
        <taxon>Roseicyclus</taxon>
    </lineage>
</organism>
<dbReference type="EMBL" id="JAAZQQ010000002">
    <property type="protein sequence ID" value="NKX44652.1"/>
    <property type="molecule type" value="Genomic_DNA"/>
</dbReference>
<sequence length="216" mass="22566">MTDQPRFNRARNPKHATQDAAAIDAILDAGLVGHVGFVAEGRPMVMPMAYARGPGCIWLHGASKARIVKLADGAALSMTVTLLDGIVAARSGFHHSVNYRSAVVHGTGRLVTDAAEHDAALQAITEHLLPGRHAEIRAMTAQERKATGVIALTVEAASAKMRSGPPVDDPADHGLGLWAGVVPVVTALGRAIPDSHTPAGLAEPPSIARARARFAR</sequence>
<evidence type="ECO:0000313" key="2">
    <source>
        <dbReference type="Proteomes" id="UP000526408"/>
    </source>
</evidence>
<dbReference type="Pfam" id="PF12900">
    <property type="entry name" value="Pyridox_ox_2"/>
    <property type="match status" value="1"/>
</dbReference>
<dbReference type="RefSeq" id="WP_168623010.1">
    <property type="nucleotide sequence ID" value="NZ_JAAZQQ010000002.1"/>
</dbReference>
<accession>A0A7X6JWN9</accession>
<keyword evidence="2" id="KW-1185">Reference proteome</keyword>
<comment type="caution">
    <text evidence="1">The sequence shown here is derived from an EMBL/GenBank/DDBJ whole genome shotgun (WGS) entry which is preliminary data.</text>
</comment>
<dbReference type="Proteomes" id="UP000526408">
    <property type="component" value="Unassembled WGS sequence"/>
</dbReference>
<dbReference type="PANTHER" id="PTHR34071">
    <property type="entry name" value="5-NITROIMIDAZOLE ANTIBIOTICS RESISTANCE PROTEIN, NIMA-FAMILY-RELATED PROTEIN-RELATED"/>
    <property type="match status" value="1"/>
</dbReference>
<dbReference type="Gene3D" id="2.30.110.10">
    <property type="entry name" value="Electron Transport, Fmn-binding Protein, Chain A"/>
    <property type="match status" value="1"/>
</dbReference>
<proteinExistence type="predicted"/>
<protein>
    <submittedName>
        <fullName evidence="1">Pyridoxamine 5'-phosphate oxidase family protein</fullName>
    </submittedName>
</protein>
<reference evidence="1 2" key="1">
    <citation type="submission" date="2020-04" db="EMBL/GenBank/DDBJ databases">
        <authorList>
            <person name="Yoon J."/>
        </authorList>
    </citation>
    <scope>NUCLEOTIDE SEQUENCE [LARGE SCALE GENOMIC DNA]</scope>
    <source>
        <strain evidence="1 2">KMU-115</strain>
    </source>
</reference>